<dbReference type="OrthoDB" id="2023214at2"/>
<organism evidence="3 4">
    <name type="scientific">Geosporobacter ferrireducens</name>
    <dbReference type="NCBI Taxonomy" id="1424294"/>
    <lineage>
        <taxon>Bacteria</taxon>
        <taxon>Bacillati</taxon>
        <taxon>Bacillota</taxon>
        <taxon>Clostridia</taxon>
        <taxon>Peptostreptococcales</taxon>
        <taxon>Thermotaleaceae</taxon>
        <taxon>Geosporobacter</taxon>
    </lineage>
</organism>
<dbReference type="AlphaFoldDB" id="A0A1D8GGX5"/>
<feature type="chain" id="PRO_5009107495" description="Copper amine oxidase-like N-terminal domain-containing protein" evidence="1">
    <location>
        <begin position="25"/>
        <end position="761"/>
    </location>
</feature>
<proteinExistence type="predicted"/>
<dbReference type="Pfam" id="PF07833">
    <property type="entry name" value="Cu_amine_oxidN1"/>
    <property type="match status" value="1"/>
</dbReference>
<dbReference type="STRING" id="1424294.Gferi_11430"/>
<name>A0A1D8GGX5_9FIRM</name>
<feature type="signal peptide" evidence="1">
    <location>
        <begin position="1"/>
        <end position="24"/>
    </location>
</feature>
<feature type="domain" description="Copper amine oxidase-like N-terminal" evidence="2">
    <location>
        <begin position="655"/>
        <end position="759"/>
    </location>
</feature>
<keyword evidence="4" id="KW-1185">Reference proteome</keyword>
<dbReference type="InterPro" id="IPR012854">
    <property type="entry name" value="Cu_amine_oxidase-like_N"/>
</dbReference>
<evidence type="ECO:0000256" key="1">
    <source>
        <dbReference type="SAM" id="SignalP"/>
    </source>
</evidence>
<dbReference type="RefSeq" id="WP_069976565.1">
    <property type="nucleotide sequence ID" value="NZ_CP017269.1"/>
</dbReference>
<dbReference type="InterPro" id="IPR036582">
    <property type="entry name" value="Mao_N_sf"/>
</dbReference>
<dbReference type="EMBL" id="CP017269">
    <property type="protein sequence ID" value="AOT70149.1"/>
    <property type="molecule type" value="Genomic_DNA"/>
</dbReference>
<reference evidence="3 4" key="1">
    <citation type="submission" date="2016-09" db="EMBL/GenBank/DDBJ databases">
        <title>Genomic analysis reveals versatility of anaerobic energy metabolism of Geosporobacter ferrireducens IRF9 of phylum Firmicutes.</title>
        <authorList>
            <person name="Kim S.-J."/>
        </authorList>
    </citation>
    <scope>NUCLEOTIDE SEQUENCE [LARGE SCALE GENOMIC DNA]</scope>
    <source>
        <strain evidence="3 4">IRF9</strain>
    </source>
</reference>
<evidence type="ECO:0000313" key="3">
    <source>
        <dbReference type="EMBL" id="AOT70149.1"/>
    </source>
</evidence>
<dbReference type="Gene3D" id="3.30.457.10">
    <property type="entry name" value="Copper amine oxidase-like, N-terminal domain"/>
    <property type="match status" value="2"/>
</dbReference>
<keyword evidence="1" id="KW-0732">Signal</keyword>
<evidence type="ECO:0000259" key="2">
    <source>
        <dbReference type="Pfam" id="PF07833"/>
    </source>
</evidence>
<evidence type="ECO:0000313" key="4">
    <source>
        <dbReference type="Proteomes" id="UP000095743"/>
    </source>
</evidence>
<accession>A0A1D8GGX5</accession>
<sequence>MKRKLSLLLAFVMIISLVPMSAFAASDNRVIAVPTVADDHEFKVTQESPFKSDAPILRIKEEDAGEFGKTNTEFRLDLSNAEWTSEMFNTIGTGSVARTVYANNDSGASLTFQKRTATSLTVKMNLQGREVDGNGVPTKELVFEVPMITEIQGKGEAKVTINALSSAVSSGTYTFAVGQSGGTITTVGSSETVSRGSAQKGASIILDEVVAGAIKDGKTQKLTLRLPKDMKWHENMLIEGTGFKFENLNIDRTNTTSVDNRPKVSIDENNGRDLKLEFKVTGPSTTRGSIIINPIFNISKDASYGEVLVSITGTSSDISSESGLLIAKYKDYGVSVEVEEVIEVFAGRVDEDYVAKVTIEETVENSLVNGRDIDFELSSGTKVITGTSADDLFVTVTNATKSGKVSKFDTEGSSKTGTALDELNKNDEWSITVDRGGQTDKKVKYELEIPITVKGTFTGDVVLTVSGAGIETQEMVIAKALAPVTVETKVTDVRTGVQKQDGADIIIKENYPGAIQGGKGKYFTLQFKDNYGMKFNDASFEVIDGDIDLNTDDSDVDGDKILVYVDGDSTKASTIKVSGIQMTFDRNVPEGAFQVDVKENALVQNKDYYDFSSRVARFDYVNVVTKADGNIATTAKFVIDSATYTVLQGNVEVEKTMDVAAFIQDGRTFLPIRYVADAVGVAESNIVWNANTKTVTIMKGDRIATMTIGSKNLTVNGTVVPMDTAAMVKDGRTVLPIRYVAQALGAQIDWDEATRTVTVTQ</sequence>
<dbReference type="KEGG" id="gfe:Gferi_11430"/>
<dbReference type="SUPFAM" id="SSF55383">
    <property type="entry name" value="Copper amine oxidase, domain N"/>
    <property type="match status" value="1"/>
</dbReference>
<dbReference type="Proteomes" id="UP000095743">
    <property type="component" value="Chromosome"/>
</dbReference>
<protein>
    <recommendedName>
        <fullName evidence="2">Copper amine oxidase-like N-terminal domain-containing protein</fullName>
    </recommendedName>
</protein>
<gene>
    <name evidence="3" type="ORF">Gferi_11430</name>
</gene>